<evidence type="ECO:0000313" key="2">
    <source>
        <dbReference type="EMBL" id="SHL80244.1"/>
    </source>
</evidence>
<organism evidence="2 3">
    <name type="scientific">Paracoccus solventivorans</name>
    <dbReference type="NCBI Taxonomy" id="53463"/>
    <lineage>
        <taxon>Bacteria</taxon>
        <taxon>Pseudomonadati</taxon>
        <taxon>Pseudomonadota</taxon>
        <taxon>Alphaproteobacteria</taxon>
        <taxon>Rhodobacterales</taxon>
        <taxon>Paracoccaceae</taxon>
        <taxon>Paracoccus</taxon>
    </lineage>
</organism>
<dbReference type="RefSeq" id="WP_073061241.1">
    <property type="nucleotide sequence ID" value="NZ_FRCK01000001.1"/>
</dbReference>
<dbReference type="Proteomes" id="UP000184444">
    <property type="component" value="Unassembled WGS sequence"/>
</dbReference>
<protein>
    <recommendedName>
        <fullName evidence="1">DUF6378 domain-containing protein</fullName>
    </recommendedName>
</protein>
<accession>A0A1M7DL52</accession>
<reference evidence="3" key="1">
    <citation type="submission" date="2016-11" db="EMBL/GenBank/DDBJ databases">
        <authorList>
            <person name="Varghese N."/>
            <person name="Submissions S."/>
        </authorList>
    </citation>
    <scope>NUCLEOTIDE SEQUENCE [LARGE SCALE GENOMIC DNA]</scope>
    <source>
        <strain evidence="3">DSM 6637</strain>
    </source>
</reference>
<name>A0A1M7DL52_9RHOB</name>
<evidence type="ECO:0000313" key="3">
    <source>
        <dbReference type="Proteomes" id="UP000184444"/>
    </source>
</evidence>
<dbReference type="AlphaFoldDB" id="A0A1M7DL52"/>
<sequence>MQSRSEILDEAKRIVTRDRNNTYGEPAALFAAISLAWDALDMARGDRAHDGRDVALKFAVFKAVRASAAPDHMDSWIDGCGYFACGGEIEAATLRVVSAP</sequence>
<feature type="domain" description="DUF6378" evidence="1">
    <location>
        <begin position="6"/>
        <end position="89"/>
    </location>
</feature>
<gene>
    <name evidence="2" type="ORF">SAMN05444389_101425</name>
</gene>
<keyword evidence="3" id="KW-1185">Reference proteome</keyword>
<dbReference type="STRING" id="53463.SAMN05444389_101425"/>
<dbReference type="Pfam" id="PF19905">
    <property type="entry name" value="DUF6378"/>
    <property type="match status" value="1"/>
</dbReference>
<proteinExistence type="predicted"/>
<dbReference type="OrthoDB" id="7596392at2"/>
<dbReference type="EMBL" id="FRCK01000001">
    <property type="protein sequence ID" value="SHL80244.1"/>
    <property type="molecule type" value="Genomic_DNA"/>
</dbReference>
<evidence type="ECO:0000259" key="1">
    <source>
        <dbReference type="Pfam" id="PF19905"/>
    </source>
</evidence>
<dbReference type="InterPro" id="IPR045958">
    <property type="entry name" value="DUF6378"/>
</dbReference>